<dbReference type="InterPro" id="IPR037051">
    <property type="entry name" value="4-carb_acid_sugar_kinase_N_sf"/>
</dbReference>
<dbReference type="InterPro" id="IPR010737">
    <property type="entry name" value="4-carb_acid_sugar_kinase_N"/>
</dbReference>
<evidence type="ECO:0000313" key="10">
    <source>
        <dbReference type="Proteomes" id="UP001239167"/>
    </source>
</evidence>
<evidence type="ECO:0000256" key="3">
    <source>
        <dbReference type="ARBA" id="ARBA00022741"/>
    </source>
</evidence>
<keyword evidence="10" id="KW-1185">Reference proteome</keyword>
<dbReference type="Gene3D" id="3.40.50.10840">
    <property type="entry name" value="Putative sugar-binding, N-terminal domain"/>
    <property type="match status" value="1"/>
</dbReference>
<keyword evidence="3" id="KW-0547">Nucleotide-binding</keyword>
<accession>A0ABT9YCS0</accession>
<feature type="domain" description="Four-carbon acid sugar kinase N-terminal" evidence="7">
    <location>
        <begin position="30"/>
        <end position="252"/>
    </location>
</feature>
<dbReference type="Pfam" id="PF07005">
    <property type="entry name" value="SBD_N"/>
    <property type="match status" value="1"/>
</dbReference>
<keyword evidence="5" id="KW-0067">ATP-binding</keyword>
<dbReference type="Proteomes" id="UP001239167">
    <property type="component" value="Unassembled WGS sequence"/>
</dbReference>
<dbReference type="SUPFAM" id="SSF142764">
    <property type="entry name" value="YgbK-like"/>
    <property type="match status" value="1"/>
</dbReference>
<comment type="caution">
    <text evidence="9">The sequence shown here is derived from an EMBL/GenBank/DDBJ whole genome shotgun (WGS) entry which is preliminary data.</text>
</comment>
<dbReference type="EMBL" id="JAUSUE010000025">
    <property type="protein sequence ID" value="MDQ0204972.1"/>
    <property type="molecule type" value="Genomic_DNA"/>
</dbReference>
<dbReference type="Pfam" id="PF17042">
    <property type="entry name" value="NBD_C"/>
    <property type="match status" value="1"/>
</dbReference>
<dbReference type="InterPro" id="IPR031475">
    <property type="entry name" value="NBD_C"/>
</dbReference>
<evidence type="ECO:0000256" key="2">
    <source>
        <dbReference type="ARBA" id="ARBA00022679"/>
    </source>
</evidence>
<evidence type="ECO:0000313" key="9">
    <source>
        <dbReference type="EMBL" id="MDQ0204972.1"/>
    </source>
</evidence>
<keyword evidence="4" id="KW-0418">Kinase</keyword>
<feature type="domain" description="Four-carbon acid sugar kinase nucleotide binding" evidence="8">
    <location>
        <begin position="274"/>
        <end position="440"/>
    </location>
</feature>
<organism evidence="9 10">
    <name type="scientific">Pectinatus haikarae</name>
    <dbReference type="NCBI Taxonomy" id="349096"/>
    <lineage>
        <taxon>Bacteria</taxon>
        <taxon>Bacillati</taxon>
        <taxon>Bacillota</taxon>
        <taxon>Negativicutes</taxon>
        <taxon>Selenomonadales</taxon>
        <taxon>Selenomonadaceae</taxon>
        <taxon>Pectinatus</taxon>
    </lineage>
</organism>
<sequence length="462" mass="50690">MNYRLIIVGMVFAYYIDQIDCRVGDVMTKLAVIADDLTGANDTAVQFAKRHMRSFVKLDIDKLKKNESDVLVIDSDSRDLCPKDAYDKVKIICTEIAEQGISCIYKKIDSTMRGNVGIEIKAAADVLKPKLIIIAPAYPENNRITLGGYHLLDGIPLEYTEMAHAPKTPINNSYIPAILQQQVDEKIGLIELLVINKGKKFIKEKIDEFARKNIKWLVCDAVRQSDFAVLTEALKGYENILWAGSAGLAEYLNDFYGWQGNADAEIVQRDGPVLIVAGSVSHITQKQIEYAAADENIKIVKLDISAILTEQENERDKTITKIKKLIAAKNNILVTAAVNDKDVTRAMWMGTQCGLEGKEVSERTACFLAEIVSKLELGKLAGMILTGGDTAVHICRAIGADAIEIIKEIDSGVPLGRLCGDFGGMFVVTKAGAFGKPEIFVKAISAIKNTKNIKYKSGGIAK</sequence>
<evidence type="ECO:0000259" key="7">
    <source>
        <dbReference type="Pfam" id="PF07005"/>
    </source>
</evidence>
<evidence type="ECO:0000259" key="8">
    <source>
        <dbReference type="Pfam" id="PF17042"/>
    </source>
</evidence>
<evidence type="ECO:0000256" key="6">
    <source>
        <dbReference type="ARBA" id="ARBA00023277"/>
    </source>
</evidence>
<gene>
    <name evidence="9" type="ORF">J2S01_002709</name>
</gene>
<keyword evidence="2" id="KW-0808">Transferase</keyword>
<dbReference type="InterPro" id="IPR042213">
    <property type="entry name" value="NBD_C_sf"/>
</dbReference>
<comment type="similarity">
    <text evidence="1">Belongs to the four-carbon acid sugar kinase family.</text>
</comment>
<keyword evidence="6" id="KW-0119">Carbohydrate metabolism</keyword>
<dbReference type="Gene3D" id="3.40.980.20">
    <property type="entry name" value="Four-carbon acid sugar kinase, nucleotide binding domain"/>
    <property type="match status" value="1"/>
</dbReference>
<reference evidence="9 10" key="1">
    <citation type="submission" date="2023-07" db="EMBL/GenBank/DDBJ databases">
        <title>Genomic Encyclopedia of Type Strains, Phase IV (KMG-IV): sequencing the most valuable type-strain genomes for metagenomic binning, comparative biology and taxonomic classification.</title>
        <authorList>
            <person name="Goeker M."/>
        </authorList>
    </citation>
    <scope>NUCLEOTIDE SEQUENCE [LARGE SCALE GENOMIC DNA]</scope>
    <source>
        <strain evidence="9 10">DSM 16980</strain>
    </source>
</reference>
<evidence type="ECO:0000256" key="4">
    <source>
        <dbReference type="ARBA" id="ARBA00022777"/>
    </source>
</evidence>
<evidence type="ECO:0000256" key="5">
    <source>
        <dbReference type="ARBA" id="ARBA00022840"/>
    </source>
</evidence>
<protein>
    <submittedName>
        <fullName evidence="9">Uncharacterized protein YgbK (DUF1537 family)</fullName>
    </submittedName>
</protein>
<name>A0ABT9YCS0_9FIRM</name>
<proteinExistence type="inferred from homology"/>
<dbReference type="RefSeq" id="WP_307225255.1">
    <property type="nucleotide sequence ID" value="NZ_JAUSUE010000025.1"/>
</dbReference>
<evidence type="ECO:0000256" key="1">
    <source>
        <dbReference type="ARBA" id="ARBA00005715"/>
    </source>
</evidence>